<keyword evidence="3" id="KW-1185">Reference proteome</keyword>
<protein>
    <submittedName>
        <fullName evidence="2">Uncharacterized protein</fullName>
    </submittedName>
</protein>
<accession>A0A128F4S2</accession>
<evidence type="ECO:0000313" key="3">
    <source>
        <dbReference type="Proteomes" id="UP000071641"/>
    </source>
</evidence>
<reference evidence="3" key="1">
    <citation type="submission" date="2016-02" db="EMBL/GenBank/DDBJ databases">
        <authorList>
            <person name="Rodrigo-Torres Lidia"/>
            <person name="Arahal R.David."/>
        </authorList>
    </citation>
    <scope>NUCLEOTIDE SEQUENCE [LARGE SCALE GENOMIC DNA]</scope>
    <source>
        <strain evidence="3">CECT 9029</strain>
    </source>
</reference>
<keyword evidence="1" id="KW-0732">Signal</keyword>
<proteinExistence type="predicted"/>
<dbReference type="EMBL" id="FIZX01000002">
    <property type="protein sequence ID" value="CZF81450.1"/>
    <property type="molecule type" value="Genomic_DNA"/>
</dbReference>
<sequence>MKSLFGSITLYLVTMLAAVMVSATETIVGDKDDPTSISSFVGLRTGTNGYGAIFQVGLNDEESTFGHNSFFQLKNDFETAHLRHFSVYKGSGTGIFFDGQHDNSGQFAVNRASLGVIQIIPVGDNLRMNPALLYGETWTDDERVKRTAFPNTSIATLYTFVRWQVSDDWFVNLVPQYTYSLDGRKIRLFEMVTQVGHNISPETSLAINADEDDEFWLTIKHAF</sequence>
<dbReference type="AlphaFoldDB" id="A0A128F4S2"/>
<dbReference type="RefSeq" id="WP_062663666.1">
    <property type="nucleotide sequence ID" value="NZ_FIZX01000002.1"/>
</dbReference>
<dbReference type="Proteomes" id="UP000071641">
    <property type="component" value="Unassembled WGS sequence"/>
</dbReference>
<name>A0A128F4S2_9GAMM</name>
<evidence type="ECO:0000313" key="2">
    <source>
        <dbReference type="EMBL" id="CZF81450.1"/>
    </source>
</evidence>
<organism evidence="2 3">
    <name type="scientific">Grimontia celer</name>
    <dbReference type="NCBI Taxonomy" id="1796497"/>
    <lineage>
        <taxon>Bacteria</taxon>
        <taxon>Pseudomonadati</taxon>
        <taxon>Pseudomonadota</taxon>
        <taxon>Gammaproteobacteria</taxon>
        <taxon>Vibrionales</taxon>
        <taxon>Vibrionaceae</taxon>
        <taxon>Grimontia</taxon>
    </lineage>
</organism>
<feature type="chain" id="PRO_5007282059" evidence="1">
    <location>
        <begin position="24"/>
        <end position="223"/>
    </location>
</feature>
<gene>
    <name evidence="2" type="ORF">GCE9029_02618</name>
</gene>
<evidence type="ECO:0000256" key="1">
    <source>
        <dbReference type="SAM" id="SignalP"/>
    </source>
</evidence>
<feature type="signal peptide" evidence="1">
    <location>
        <begin position="1"/>
        <end position="23"/>
    </location>
</feature>